<dbReference type="PROSITE" id="PS51462">
    <property type="entry name" value="NUDIX"/>
    <property type="match status" value="1"/>
</dbReference>
<comment type="cofactor">
    <cofactor evidence="1">
        <name>Mg(2+)</name>
        <dbReference type="ChEBI" id="CHEBI:18420"/>
    </cofactor>
</comment>
<evidence type="ECO:0000259" key="6">
    <source>
        <dbReference type="PROSITE" id="PS51462"/>
    </source>
</evidence>
<feature type="domain" description="Nudix hydrolase" evidence="6">
    <location>
        <begin position="6"/>
        <end position="137"/>
    </location>
</feature>
<reference evidence="7 8" key="1">
    <citation type="submission" date="2024-08" db="EMBL/GenBank/DDBJ databases">
        <title>Whole-genome sequencing of halo(alkali)philic microorganisms from hypersaline lakes.</title>
        <authorList>
            <person name="Sorokin D.Y."/>
            <person name="Merkel A.Y."/>
            <person name="Messina E."/>
            <person name="Yakimov M."/>
        </authorList>
    </citation>
    <scope>NUCLEOTIDE SEQUENCE [LARGE SCALE GENOMIC DNA]</scope>
    <source>
        <strain evidence="7 8">AB-hyl4</strain>
    </source>
</reference>
<gene>
    <name evidence="7" type="ORF">ACERK3_08580</name>
</gene>
<keyword evidence="8" id="KW-1185">Reference proteome</keyword>
<evidence type="ECO:0000313" key="7">
    <source>
        <dbReference type="EMBL" id="MFA9478350.1"/>
    </source>
</evidence>
<dbReference type="Pfam" id="PF00293">
    <property type="entry name" value="NUDIX"/>
    <property type="match status" value="1"/>
</dbReference>
<dbReference type="SUPFAM" id="SSF55811">
    <property type="entry name" value="Nudix"/>
    <property type="match status" value="1"/>
</dbReference>
<keyword evidence="4" id="KW-0378">Hydrolase</keyword>
<evidence type="ECO:0000256" key="1">
    <source>
        <dbReference type="ARBA" id="ARBA00001946"/>
    </source>
</evidence>
<evidence type="ECO:0000256" key="5">
    <source>
        <dbReference type="ARBA" id="ARBA00022842"/>
    </source>
</evidence>
<proteinExistence type="inferred from homology"/>
<dbReference type="Proteomes" id="UP001575105">
    <property type="component" value="Unassembled WGS sequence"/>
</dbReference>
<dbReference type="RefSeq" id="WP_425345272.1">
    <property type="nucleotide sequence ID" value="NZ_JBGUBD010000004.1"/>
</dbReference>
<dbReference type="EMBL" id="JBGUBD010000004">
    <property type="protein sequence ID" value="MFA9478350.1"/>
    <property type="molecule type" value="Genomic_DNA"/>
</dbReference>
<sequence length="176" mass="20116">MTKALPYQIAVLCYLFDHDGQVLLLHRRKHPNRELYSPIGGKLEQGDGESPTACAVREIEEEAGLTISPSELHLTGIVSETALNNETHWLMFLYEVTHPVTVQRSEFDEGRLEWHDPATIAKLALPDTDRRVIWPLFWRYRGRFFTAHIDCRGDAMRWHLEQPAADAAGPHVLHNA</sequence>
<evidence type="ECO:0000256" key="2">
    <source>
        <dbReference type="ARBA" id="ARBA00005582"/>
    </source>
</evidence>
<accession>A0ABV4U417</accession>
<evidence type="ECO:0000313" key="8">
    <source>
        <dbReference type="Proteomes" id="UP001575105"/>
    </source>
</evidence>
<dbReference type="PANTHER" id="PTHR43758">
    <property type="entry name" value="7,8-DIHYDRO-8-OXOGUANINE TRIPHOSPHATASE"/>
    <property type="match status" value="1"/>
</dbReference>
<dbReference type="InterPro" id="IPR015797">
    <property type="entry name" value="NUDIX_hydrolase-like_dom_sf"/>
</dbReference>
<comment type="caution">
    <text evidence="7">The sequence shown here is derived from an EMBL/GenBank/DDBJ whole genome shotgun (WGS) entry which is preliminary data.</text>
</comment>
<organism evidence="7 8">
    <name type="scientific">Natronomicrosphaera hydrolytica</name>
    <dbReference type="NCBI Taxonomy" id="3242702"/>
    <lineage>
        <taxon>Bacteria</taxon>
        <taxon>Pseudomonadati</taxon>
        <taxon>Planctomycetota</taxon>
        <taxon>Phycisphaerae</taxon>
        <taxon>Phycisphaerales</taxon>
        <taxon>Phycisphaeraceae</taxon>
        <taxon>Natronomicrosphaera</taxon>
    </lineage>
</organism>
<dbReference type="CDD" id="cd18886">
    <property type="entry name" value="NUDIX_MutT_Nudt1"/>
    <property type="match status" value="1"/>
</dbReference>
<comment type="similarity">
    <text evidence="2">Belongs to the Nudix hydrolase family.</text>
</comment>
<keyword evidence="5" id="KW-0460">Magnesium</keyword>
<dbReference type="PANTHER" id="PTHR43758:SF2">
    <property type="entry name" value="OXIDIZED PURINE NUCLEOSIDE TRIPHOSPHATE HYDROLASE"/>
    <property type="match status" value="1"/>
</dbReference>
<dbReference type="Gene3D" id="3.90.79.10">
    <property type="entry name" value="Nucleoside Triphosphate Pyrophosphohydrolase"/>
    <property type="match status" value="1"/>
</dbReference>
<keyword evidence="3" id="KW-0479">Metal-binding</keyword>
<evidence type="ECO:0000256" key="3">
    <source>
        <dbReference type="ARBA" id="ARBA00022723"/>
    </source>
</evidence>
<dbReference type="InterPro" id="IPR000086">
    <property type="entry name" value="NUDIX_hydrolase_dom"/>
</dbReference>
<protein>
    <submittedName>
        <fullName evidence="7">NUDIX domain-containing protein</fullName>
    </submittedName>
</protein>
<name>A0ABV4U417_9BACT</name>
<evidence type="ECO:0000256" key="4">
    <source>
        <dbReference type="ARBA" id="ARBA00022801"/>
    </source>
</evidence>